<evidence type="ECO:0000256" key="1">
    <source>
        <dbReference type="SAM" id="Phobius"/>
    </source>
</evidence>
<sequence>MADKNLKNNLFVNQDERSSRFVVDLASDFAKDSVSNFNKKEEEADSFIDKIAEFSLAKFWLKIKSYFFMAGGRINGAISGAKDPRQVMPTVIFKSANKARKIYKEAKVSGELKIGRKTIENKEVKLGFLKTWGEEKLKNFEELVFFSLVKFIFILFAKIISGFYKFCLKIGWLAVFVLRFIYLVLFKLAKATGWGIDKVLNLFKAAGSCFIKFNNLIFYYFKKVFTGFWTVKIKERGESKVEIEVLELEPAPIVRQTIFKPVFSFAVVLLVLVIPFKAFSFYKNYNLGKIEGQVLGASESAFNNLKAASEAASSLDLRRASDNFSQAGDNFFQAQKSLEEINGLFFTLANLAPNEKIKLAGQSKKILAAGQTASELASNLSLAMDSLFASQEDMAVIINNFSIYGGRALEDAKNLNKEIDKINLNSIPGEYRFQFEFLKTKAEFLENGLGQFIGLVDNLKVFLGLNQDKRYLLVFQNNAELRASGGFIGSFALIDFRDGEIKNIETPGGGSYDTEGGLKELVTAPEPLWLVNPLWHFWDANWWPDWPTTAKKLMWFYEKSDGPTVDGVISFTPTVMERLLAAIGPIDMTKDYGVVVDSRNFWLTTQKIAEEKLTPEQVQAGVKHEPKRIIGDLMNEIMRELPKRLDKEVLLNLLKAVESNLSEKHILFYFTDQDLENDFSDRGWTGETKATDWDYLFVINTNIAGGKSDRKIRETIDHQAEITPDGRIYNIVKIKREHTGEKRELFTGVRNVDWLRVYVPEGSELMEAHGFEQPDKIYFENPDESWQIDPLISETEGQAKTDEESGTKIYSEAGKTVFANWSMVDPGQTAEIYLKYKLPFKLEKKAKQPDIWEKIKRLINPSQKDLFVYSFYAQKQPGSINSRINTSLNLPANFGVVWKYPEGAGINLNGWQIEADLATDKYWAVLLEEK</sequence>
<feature type="transmembrane region" description="Helical" evidence="1">
    <location>
        <begin position="258"/>
        <end position="279"/>
    </location>
</feature>
<dbReference type="Pfam" id="PF13196">
    <property type="entry name" value="DUF4012"/>
    <property type="match status" value="1"/>
</dbReference>
<dbReference type="Proteomes" id="UP000230869">
    <property type="component" value="Unassembled WGS sequence"/>
</dbReference>
<comment type="caution">
    <text evidence="2">The sequence shown here is derived from an EMBL/GenBank/DDBJ whole genome shotgun (WGS) entry which is preliminary data.</text>
</comment>
<keyword evidence="1" id="KW-0472">Membrane</keyword>
<protein>
    <recommendedName>
        <fullName evidence="4">DUF4012 domain-containing protein</fullName>
    </recommendedName>
</protein>
<feature type="transmembrane region" description="Helical" evidence="1">
    <location>
        <begin position="170"/>
        <end position="189"/>
    </location>
</feature>
<keyword evidence="1" id="KW-1133">Transmembrane helix</keyword>
<name>A0A2M6KA99_9BACT</name>
<organism evidence="2 3">
    <name type="scientific">Candidatus Falkowbacteria bacterium CG11_big_fil_rev_8_21_14_0_20_39_10</name>
    <dbReference type="NCBI Taxonomy" id="1974570"/>
    <lineage>
        <taxon>Bacteria</taxon>
        <taxon>Candidatus Falkowiibacteriota</taxon>
    </lineage>
</organism>
<gene>
    <name evidence="2" type="ORF">COV49_00240</name>
</gene>
<evidence type="ECO:0000313" key="3">
    <source>
        <dbReference type="Proteomes" id="UP000230869"/>
    </source>
</evidence>
<dbReference type="InterPro" id="IPR025101">
    <property type="entry name" value="DUF4012"/>
</dbReference>
<accession>A0A2M6KA99</accession>
<keyword evidence="1" id="KW-0812">Transmembrane</keyword>
<proteinExistence type="predicted"/>
<reference evidence="2 3" key="1">
    <citation type="submission" date="2017-09" db="EMBL/GenBank/DDBJ databases">
        <title>Depth-based differentiation of microbial function through sediment-hosted aquifers and enrichment of novel symbionts in the deep terrestrial subsurface.</title>
        <authorList>
            <person name="Probst A.J."/>
            <person name="Ladd B."/>
            <person name="Jarett J.K."/>
            <person name="Geller-Mcgrath D.E."/>
            <person name="Sieber C.M."/>
            <person name="Emerson J.B."/>
            <person name="Anantharaman K."/>
            <person name="Thomas B.C."/>
            <person name="Malmstrom R."/>
            <person name="Stieglmeier M."/>
            <person name="Klingl A."/>
            <person name="Woyke T."/>
            <person name="Ryan C.M."/>
            <person name="Banfield J.F."/>
        </authorList>
    </citation>
    <scope>NUCLEOTIDE SEQUENCE [LARGE SCALE GENOMIC DNA]</scope>
    <source>
        <strain evidence="2">CG11_big_fil_rev_8_21_14_0_20_39_10</strain>
    </source>
</reference>
<dbReference type="AlphaFoldDB" id="A0A2M6KA99"/>
<evidence type="ECO:0000313" key="2">
    <source>
        <dbReference type="EMBL" id="PIR14024.1"/>
    </source>
</evidence>
<evidence type="ECO:0008006" key="4">
    <source>
        <dbReference type="Google" id="ProtNLM"/>
    </source>
</evidence>
<feature type="transmembrane region" description="Helical" evidence="1">
    <location>
        <begin position="143"/>
        <end position="164"/>
    </location>
</feature>
<dbReference type="EMBL" id="PCWW01000006">
    <property type="protein sequence ID" value="PIR14024.1"/>
    <property type="molecule type" value="Genomic_DNA"/>
</dbReference>